<feature type="region of interest" description="Disordered" evidence="1">
    <location>
        <begin position="48"/>
        <end position="118"/>
    </location>
</feature>
<dbReference type="Proteomes" id="UP001501584">
    <property type="component" value="Unassembled WGS sequence"/>
</dbReference>
<feature type="compositionally biased region" description="Pro residues" evidence="1">
    <location>
        <begin position="59"/>
        <end position="70"/>
    </location>
</feature>
<protein>
    <submittedName>
        <fullName evidence="2">Uncharacterized protein</fullName>
    </submittedName>
</protein>
<sequence length="232" mass="25672">MAAKPSDSSRNQAGLEVITRALPFETIPDEPLRAHFARWLLDSLAASDRLGPFPSIEPETPPPPAPPAIEPEPEPAKTQTPSRPPEPVADAPPRNEPLPLEWQGPPAPPRPQFVRQRDGTVWVTKPLLRSRGWTDSAVRDFLPEPEGLKPNPRFAAGGAPMPVWRPVTVEAVEATPEWQDWLERSLRRRRTTLEALAESDDPDFRARLEAVRAAIESAREVRSGGGRAVDRT</sequence>
<accession>A0ABN3FP49</accession>
<evidence type="ECO:0000313" key="2">
    <source>
        <dbReference type="EMBL" id="GAA2334537.1"/>
    </source>
</evidence>
<gene>
    <name evidence="2" type="ORF">GCM10010403_28190</name>
</gene>
<name>A0ABN3FP49_9ACTN</name>
<proteinExistence type="predicted"/>
<keyword evidence="3" id="KW-1185">Reference proteome</keyword>
<evidence type="ECO:0000313" key="3">
    <source>
        <dbReference type="Proteomes" id="UP001501584"/>
    </source>
</evidence>
<evidence type="ECO:0000256" key="1">
    <source>
        <dbReference type="SAM" id="MobiDB-lite"/>
    </source>
</evidence>
<reference evidence="2 3" key="1">
    <citation type="journal article" date="2019" name="Int. J. Syst. Evol. Microbiol.">
        <title>The Global Catalogue of Microorganisms (GCM) 10K type strain sequencing project: providing services to taxonomists for standard genome sequencing and annotation.</title>
        <authorList>
            <consortium name="The Broad Institute Genomics Platform"/>
            <consortium name="The Broad Institute Genome Sequencing Center for Infectious Disease"/>
            <person name="Wu L."/>
            <person name="Ma J."/>
        </authorList>
    </citation>
    <scope>NUCLEOTIDE SEQUENCE [LARGE SCALE GENOMIC DNA]</scope>
    <source>
        <strain evidence="2 3">JCM 6238</strain>
    </source>
</reference>
<organism evidence="2 3">
    <name type="scientific">Glycomyces rutgersensis</name>
    <dbReference type="NCBI Taxonomy" id="58115"/>
    <lineage>
        <taxon>Bacteria</taxon>
        <taxon>Bacillati</taxon>
        <taxon>Actinomycetota</taxon>
        <taxon>Actinomycetes</taxon>
        <taxon>Glycomycetales</taxon>
        <taxon>Glycomycetaceae</taxon>
        <taxon>Glycomyces</taxon>
    </lineage>
</organism>
<comment type="caution">
    <text evidence="2">The sequence shown here is derived from an EMBL/GenBank/DDBJ whole genome shotgun (WGS) entry which is preliminary data.</text>
</comment>
<feature type="region of interest" description="Disordered" evidence="1">
    <location>
        <begin position="142"/>
        <end position="161"/>
    </location>
</feature>
<dbReference type="EMBL" id="BAAASX010000004">
    <property type="protein sequence ID" value="GAA2334537.1"/>
    <property type="molecule type" value="Genomic_DNA"/>
</dbReference>